<evidence type="ECO:0000313" key="1">
    <source>
        <dbReference type="EMBL" id="NYT27791.1"/>
    </source>
</evidence>
<protein>
    <recommendedName>
        <fullName evidence="3">DUF4276 family protein</fullName>
    </recommendedName>
</protein>
<accession>A0A853F462</accession>
<dbReference type="Proteomes" id="UP000568751">
    <property type="component" value="Unassembled WGS sequence"/>
</dbReference>
<comment type="caution">
    <text evidence="1">The sequence shown here is derived from an EMBL/GenBank/DDBJ whole genome shotgun (WGS) entry which is preliminary data.</text>
</comment>
<reference evidence="1 2" key="1">
    <citation type="submission" date="2020-05" db="EMBL/GenBank/DDBJ databases">
        <title>Horizontal transmission and recombination maintain forever young bacterial symbiont genomes.</title>
        <authorList>
            <person name="Russell S.L."/>
            <person name="Pepper-Tunick E."/>
            <person name="Svedberg J."/>
            <person name="Byrne A."/>
            <person name="Ruelas Castillo J."/>
            <person name="Vollmers C."/>
            <person name="Beinart R.A."/>
            <person name="Corbett-Detig R."/>
        </authorList>
    </citation>
    <scope>NUCLEOTIDE SEQUENCE [LARGE SCALE GENOMIC DNA]</scope>
    <source>
        <strain evidence="1">455</strain>
    </source>
</reference>
<organism evidence="1 2">
    <name type="scientific">Candidatus Thiodubiliella endoseptemdiera</name>
    <dbReference type="NCBI Taxonomy" id="2738886"/>
    <lineage>
        <taxon>Bacteria</taxon>
        <taxon>Pseudomonadati</taxon>
        <taxon>Pseudomonadota</taxon>
        <taxon>Gammaproteobacteria</taxon>
        <taxon>Candidatus Pseudothioglobaceae</taxon>
        <taxon>Candidatus Thiodubiliella</taxon>
    </lineage>
</organism>
<proteinExistence type="predicted"/>
<name>A0A853F462_9GAMM</name>
<dbReference type="EMBL" id="JACCHT010000001">
    <property type="protein sequence ID" value="NYT27791.1"/>
    <property type="molecule type" value="Genomic_DNA"/>
</dbReference>
<gene>
    <name evidence="1" type="ORF">H0A76_07770</name>
</gene>
<dbReference type="RefSeq" id="WP_369150155.1">
    <property type="nucleotide sequence ID" value="NZ_OZ156464.1"/>
</dbReference>
<evidence type="ECO:0000313" key="2">
    <source>
        <dbReference type="Proteomes" id="UP000568751"/>
    </source>
</evidence>
<sequence length="180" mass="21483">MVRIVCEGLDDELFIKQLLRHLKIKEKDYDFNQHIQSTKGKSYLLKKGTYEENKLNDEVGKTVNEVLFIFDADFIEDDKQSNGLEKSKERIEQLIKDLNWDIDTDYYIFDKNLDDFIVKTLSKEQQNCFKEFDECLNIQGKNKNKKISTCIYKKLYPQAPYDFLHENFKPLTEKLTNLFQ</sequence>
<dbReference type="AlphaFoldDB" id="A0A853F462"/>
<evidence type="ECO:0008006" key="3">
    <source>
        <dbReference type="Google" id="ProtNLM"/>
    </source>
</evidence>